<dbReference type="InterPro" id="IPR051324">
    <property type="entry name" value="Stress/Tellurium_Resist"/>
</dbReference>
<name>A0A809T337_KLEPN</name>
<dbReference type="GO" id="GO:0046690">
    <property type="term" value="P:response to tellurium ion"/>
    <property type="evidence" value="ECO:0007669"/>
    <property type="project" value="UniProtKB-KW"/>
</dbReference>
<dbReference type="InterPro" id="IPR003325">
    <property type="entry name" value="TerD"/>
</dbReference>
<dbReference type="CDD" id="cd06974">
    <property type="entry name" value="TerD_like"/>
    <property type="match status" value="1"/>
</dbReference>
<dbReference type="Pfam" id="PF10138">
    <property type="entry name" value="vWA-TerF-like"/>
    <property type="match status" value="1"/>
</dbReference>
<geneLocation type="plasmid" evidence="3">
    <name>pKP100_NDM1</name>
</geneLocation>
<dbReference type="Gene3D" id="3.40.50.410">
    <property type="entry name" value="von Willebrand factor, type A domain"/>
    <property type="match status" value="1"/>
</dbReference>
<dbReference type="AlphaFoldDB" id="A0A809T337"/>
<evidence type="ECO:0000256" key="1">
    <source>
        <dbReference type="ARBA" id="ARBA00022686"/>
    </source>
</evidence>
<sequence>MLNAEGKVTGDADFIFYNNLSAAGGSVKLNPGHQHAVVHFALDQIPDTIQKIAITMVIDGSDTISGLAQLKLSAESQSTFFVDLNGRTEKAVIMGEVYRYQGNWKLRALGQGFNGGLEPLAVSYGVDVEPAAEVVPQPARISLEKKLEGKAPALISLAKKASISLAKHKLDTVEARVAFVLDASGSMTGQFKKGHVQAVLDRIAVLSVQFDDDGTMDVWGFAERHKKYPDVTLDNLDGYIAAIQNTGKRSAWEILPGLGGTNNEPPVMNEVIDYFKDSTLPVFVVCITDGGISKTREIKEAIRRSANYPVFWKFVGLGGSNYGILERLDTFSDRRVDNSNFFAIDNFAHIKDEELYEKLLEEFKDWLGLAKKEGII</sequence>
<evidence type="ECO:0000259" key="2">
    <source>
        <dbReference type="PROSITE" id="PS50234"/>
    </source>
</evidence>
<dbReference type="Gene3D" id="2.60.60.30">
    <property type="entry name" value="sav2460 like domains"/>
    <property type="match status" value="1"/>
</dbReference>
<dbReference type="InterPro" id="IPR002035">
    <property type="entry name" value="VWF_A"/>
</dbReference>
<dbReference type="PROSITE" id="PS50234">
    <property type="entry name" value="VWFA"/>
    <property type="match status" value="1"/>
</dbReference>
<protein>
    <submittedName>
        <fullName evidence="3">Tellurium resistance protein TerF</fullName>
    </submittedName>
</protein>
<keyword evidence="3" id="KW-0614">Plasmid</keyword>
<evidence type="ECO:0000313" key="3">
    <source>
        <dbReference type="EMBL" id="BBV27368.1"/>
    </source>
</evidence>
<dbReference type="SMART" id="SM00327">
    <property type="entry name" value="VWA"/>
    <property type="match status" value="1"/>
</dbReference>
<proteinExistence type="predicted"/>
<dbReference type="InterPro" id="IPR019303">
    <property type="entry name" value="vWA_TerF_C"/>
</dbReference>
<accession>A0A809T337</accession>
<organism evidence="3">
    <name type="scientific">Klebsiella pneumoniae</name>
    <dbReference type="NCBI Taxonomy" id="573"/>
    <lineage>
        <taxon>Bacteria</taxon>
        <taxon>Pseudomonadati</taxon>
        <taxon>Pseudomonadota</taxon>
        <taxon>Gammaproteobacteria</taxon>
        <taxon>Enterobacterales</taxon>
        <taxon>Enterobacteriaceae</taxon>
        <taxon>Klebsiella/Raoultella group</taxon>
        <taxon>Klebsiella</taxon>
        <taxon>Klebsiella pneumoniae complex</taxon>
    </lineage>
</organism>
<feature type="domain" description="VWFA" evidence="2">
    <location>
        <begin position="176"/>
        <end position="359"/>
    </location>
</feature>
<dbReference type="Pfam" id="PF02342">
    <property type="entry name" value="TerD"/>
    <property type="match status" value="1"/>
</dbReference>
<reference evidence="3" key="1">
    <citation type="submission" date="2020-01" db="EMBL/GenBank/DDBJ databases">
        <title>Genotype-dependent distribution of carbapenemase genes among Enterobacteriaceae in Thailand.</title>
        <authorList>
            <person name="Takeuchi D."/>
            <person name="Abe R."/>
            <person name="Sakamoto N."/>
            <person name="Sugawara Y."/>
            <person name="Akeda Y."/>
            <person name="Hamada S."/>
        </authorList>
    </citation>
    <scope>NUCLEOTIDE SEQUENCE</scope>
    <source>
        <strain evidence="3">KP100</strain>
        <plasmid evidence="3">pKP100_NDM1</plasmid>
    </source>
</reference>
<dbReference type="PANTHER" id="PTHR32097:SF17">
    <property type="entry name" value="CAMP-BINDING PROTEIN 1-RELATED"/>
    <property type="match status" value="1"/>
</dbReference>
<dbReference type="SUPFAM" id="SSF53300">
    <property type="entry name" value="vWA-like"/>
    <property type="match status" value="1"/>
</dbReference>
<dbReference type="PANTHER" id="PTHR32097">
    <property type="entry name" value="CAMP-BINDING PROTEIN 1-RELATED"/>
    <property type="match status" value="1"/>
</dbReference>
<keyword evidence="1" id="KW-0778">Tellurium resistance</keyword>
<dbReference type="EMBL" id="LC521849">
    <property type="protein sequence ID" value="BBV27368.1"/>
    <property type="molecule type" value="Genomic_DNA"/>
</dbReference>
<dbReference type="InterPro" id="IPR036465">
    <property type="entry name" value="vWFA_dom_sf"/>
</dbReference>